<dbReference type="InterPro" id="IPR012910">
    <property type="entry name" value="Plug_dom"/>
</dbReference>
<comment type="subcellular location">
    <subcellularLocation>
        <location evidence="1 7">Cell outer membrane</location>
        <topology evidence="1 7">Multi-pass membrane protein</topology>
    </subcellularLocation>
</comment>
<keyword evidence="9" id="KW-0675">Receptor</keyword>
<evidence type="ECO:0000256" key="4">
    <source>
        <dbReference type="ARBA" id="ARBA00022692"/>
    </source>
</evidence>
<keyword evidence="6 7" id="KW-0998">Cell outer membrane</keyword>
<evidence type="ECO:0000256" key="3">
    <source>
        <dbReference type="ARBA" id="ARBA00022452"/>
    </source>
</evidence>
<dbReference type="Pfam" id="PF07715">
    <property type="entry name" value="Plug"/>
    <property type="match status" value="1"/>
</dbReference>
<evidence type="ECO:0000259" key="8">
    <source>
        <dbReference type="Pfam" id="PF07715"/>
    </source>
</evidence>
<dbReference type="InterPro" id="IPR037066">
    <property type="entry name" value="Plug_dom_sf"/>
</dbReference>
<dbReference type="SUPFAM" id="SSF49464">
    <property type="entry name" value="Carboxypeptidase regulatory domain-like"/>
    <property type="match status" value="1"/>
</dbReference>
<keyword evidence="2 7" id="KW-0813">Transport</keyword>
<gene>
    <name evidence="9" type="ORF">AAG747_00975</name>
</gene>
<dbReference type="InterPro" id="IPR039426">
    <property type="entry name" value="TonB-dep_rcpt-like"/>
</dbReference>
<sequence>MALTRKIFLSILFVLCLPIISWGQGGMLDKSVSLPFKNASYTQVLDFIREQTQANLIYNNRHFSERKTLRFPKKELALRQVLELVCQDAGLEFQIEGNDILLKKKVPPVLYTISGKITDKESGEELIGASVFIEGANKGAVTDQYGFYSLTLPEGRYQLTVSYLGYKTQKSSLQLTENKLHSIELILDKVELQEVVVTSDKEEIDANVKSTQMGALELNQSTVQKMPALFGESDIIKAVQLLPGVSSSTEGASGLVVRGGSNDQNLILMDNTPIYSVSHVMNLFSVFNTDILKNAQLYKGSIPSKYGGRLSSVLDVQLKDGNTKKTTVSGGIGSVSSRLTLEVPLVKNKSSMLFSARRTYLDLLVRSMPNQPFVSNTLYFYDMNFKAHYKINNRDKLTVSGYLGRDQVGWQDLFGNSWGNTAASLQWTHVFNLKLISNLTLYSTNFNNHYSINLVEPLGYLQKYDVRDFGGKYDMSYYMSPNHRLDFGFEFIHHRYAQGNMVSTEDPINIKAKQLDPVYGLEMAGYVSWEQKVSPSLSLNYGFRLSRFEHVGKGKLFIYDKDEVVSPETNEDNITDTVFYAGGDRIHAYQGIEPRLSARWLWNDHLSLKVSFNRTIQYNHRLSTANTLTPTDMWTPVNKYIKPQEADLYAIGLFGNFMGNQLESSVELYYKKMRNLIDYKPFANQLLNDHLETEILSGEGKAYGVELLVKRKMGKITGWLSYTFSNSTRQINGINNNQSYPSSFDRKHDFTSLFSFNLSKWLVFSANWVYASGVAYTFPVGKYVKDGFIVPYYTERNKYRLPPTHRLDMSVTFYRRMTPEKKNESSFSFSVYNAYAQKNPYAYVFRQKAGNPNETEAVQLYLFTVVPSFTYNFKF</sequence>
<keyword evidence="3 7" id="KW-1134">Transmembrane beta strand</keyword>
<protein>
    <submittedName>
        <fullName evidence="9">TonB-dependent receptor</fullName>
    </submittedName>
</protein>
<comment type="caution">
    <text evidence="9">The sequence shown here is derived from an EMBL/GenBank/DDBJ whole genome shotgun (WGS) entry which is preliminary data.</text>
</comment>
<proteinExistence type="inferred from homology"/>
<dbReference type="InterPro" id="IPR036942">
    <property type="entry name" value="Beta-barrel_TonB_sf"/>
</dbReference>
<evidence type="ECO:0000256" key="6">
    <source>
        <dbReference type="ARBA" id="ARBA00023237"/>
    </source>
</evidence>
<keyword evidence="5 7" id="KW-0472">Membrane</keyword>
<keyword evidence="4 7" id="KW-0812">Transmembrane</keyword>
<accession>A0AAW9RY34</accession>
<dbReference type="InterPro" id="IPR008969">
    <property type="entry name" value="CarboxyPept-like_regulatory"/>
</dbReference>
<evidence type="ECO:0000313" key="10">
    <source>
        <dbReference type="Proteomes" id="UP001403385"/>
    </source>
</evidence>
<dbReference type="SUPFAM" id="SSF56935">
    <property type="entry name" value="Porins"/>
    <property type="match status" value="1"/>
</dbReference>
<reference evidence="9 10" key="1">
    <citation type="submission" date="2024-04" db="EMBL/GenBank/DDBJ databases">
        <title>Novel genus in family Flammeovirgaceae.</title>
        <authorList>
            <person name="Nguyen T.H."/>
            <person name="Vuong T.Q."/>
            <person name="Le H."/>
            <person name="Kim S.-G."/>
        </authorList>
    </citation>
    <scope>NUCLEOTIDE SEQUENCE [LARGE SCALE GENOMIC DNA]</scope>
    <source>
        <strain evidence="9 10">JCM 23209</strain>
    </source>
</reference>
<dbReference type="EMBL" id="JBDKWZ010000001">
    <property type="protein sequence ID" value="MEN7546458.1"/>
    <property type="molecule type" value="Genomic_DNA"/>
</dbReference>
<dbReference type="Gene3D" id="2.40.170.20">
    <property type="entry name" value="TonB-dependent receptor, beta-barrel domain"/>
    <property type="match status" value="1"/>
</dbReference>
<comment type="similarity">
    <text evidence="7">Belongs to the TonB-dependent receptor family.</text>
</comment>
<name>A0AAW9RY34_9BACT</name>
<dbReference type="Gene3D" id="2.60.40.1120">
    <property type="entry name" value="Carboxypeptidase-like, regulatory domain"/>
    <property type="match status" value="1"/>
</dbReference>
<dbReference type="Pfam" id="PF13715">
    <property type="entry name" value="CarbopepD_reg_2"/>
    <property type="match status" value="1"/>
</dbReference>
<evidence type="ECO:0000256" key="2">
    <source>
        <dbReference type="ARBA" id="ARBA00022448"/>
    </source>
</evidence>
<dbReference type="GO" id="GO:0009279">
    <property type="term" value="C:cell outer membrane"/>
    <property type="evidence" value="ECO:0007669"/>
    <property type="project" value="UniProtKB-SubCell"/>
</dbReference>
<organism evidence="9 10">
    <name type="scientific">Rapidithrix thailandica</name>
    <dbReference type="NCBI Taxonomy" id="413964"/>
    <lineage>
        <taxon>Bacteria</taxon>
        <taxon>Pseudomonadati</taxon>
        <taxon>Bacteroidota</taxon>
        <taxon>Cytophagia</taxon>
        <taxon>Cytophagales</taxon>
        <taxon>Flammeovirgaceae</taxon>
        <taxon>Rapidithrix</taxon>
    </lineage>
</organism>
<feature type="domain" description="TonB-dependent receptor plug" evidence="8">
    <location>
        <begin position="231"/>
        <end position="309"/>
    </location>
</feature>
<evidence type="ECO:0000256" key="1">
    <source>
        <dbReference type="ARBA" id="ARBA00004571"/>
    </source>
</evidence>
<evidence type="ECO:0000256" key="7">
    <source>
        <dbReference type="PROSITE-ProRule" id="PRU01360"/>
    </source>
</evidence>
<dbReference type="AlphaFoldDB" id="A0AAW9RY34"/>
<dbReference type="PROSITE" id="PS52016">
    <property type="entry name" value="TONB_DEPENDENT_REC_3"/>
    <property type="match status" value="1"/>
</dbReference>
<keyword evidence="10" id="KW-1185">Reference proteome</keyword>
<dbReference type="RefSeq" id="WP_346819245.1">
    <property type="nucleotide sequence ID" value="NZ_JBDKWZ010000001.1"/>
</dbReference>
<dbReference type="Proteomes" id="UP001403385">
    <property type="component" value="Unassembled WGS sequence"/>
</dbReference>
<evidence type="ECO:0000313" key="9">
    <source>
        <dbReference type="EMBL" id="MEN7546458.1"/>
    </source>
</evidence>
<evidence type="ECO:0000256" key="5">
    <source>
        <dbReference type="ARBA" id="ARBA00023136"/>
    </source>
</evidence>
<dbReference type="Gene3D" id="2.170.130.10">
    <property type="entry name" value="TonB-dependent receptor, plug domain"/>
    <property type="match status" value="1"/>
</dbReference>